<dbReference type="AlphaFoldDB" id="A0A0N7GXH4"/>
<dbReference type="OrthoDB" id="6694746at2"/>
<dbReference type="RefSeq" id="WP_054580623.1">
    <property type="nucleotide sequence ID" value="NZ_CP012808.1"/>
</dbReference>
<proteinExistence type="predicted"/>
<dbReference type="EMBL" id="CP012808">
    <property type="protein sequence ID" value="ALH94723.1"/>
    <property type="molecule type" value="Genomic_DNA"/>
</dbReference>
<keyword evidence="2" id="KW-1185">Reference proteome</keyword>
<dbReference type="Proteomes" id="UP000064939">
    <property type="component" value="Chromosome"/>
</dbReference>
<sequence>MKSKTLYHGSRHLVKILEPKQASGFKTEDNQFAIYAIENKKIASLFSITYIGYTKDARFEIQQELEDFYVHLYHTSVDWNQIGYLYILSSEYFNKIDEYQWVAYKPIIPQRIEIIQPRMLEKYIKDIDF</sequence>
<gene>
    <name evidence="1" type="ORF">AOY20_03780</name>
</gene>
<organism evidence="1 2">
    <name type="scientific">Acinetobacter equi</name>
    <dbReference type="NCBI Taxonomy" id="1324350"/>
    <lineage>
        <taxon>Bacteria</taxon>
        <taxon>Pseudomonadati</taxon>
        <taxon>Pseudomonadota</taxon>
        <taxon>Gammaproteobacteria</taxon>
        <taxon>Moraxellales</taxon>
        <taxon>Moraxellaceae</taxon>
        <taxon>Acinetobacter</taxon>
    </lineage>
</organism>
<protein>
    <submittedName>
        <fullName evidence="1">Uncharacterized protein</fullName>
    </submittedName>
</protein>
<dbReference type="KEGG" id="aei:AOY20_03780"/>
<reference evidence="1 2" key="1">
    <citation type="journal article" date="2015" name="Int. J. Syst. Evol. Microbiol.">
        <title>Acinetobacter equi sp. nov. isolated from horse faeces.</title>
        <authorList>
            <person name="Poppel M.T."/>
            <person name="Skiebe E."/>
            <person name="Laue M."/>
            <person name="Bergmann H."/>
            <person name="Ebersberger I."/>
            <person name="Garn T."/>
            <person name="Fruth A."/>
            <person name="Baumgardt S."/>
            <person name="Busse H.J."/>
            <person name="Wilharm G."/>
        </authorList>
    </citation>
    <scope>NUCLEOTIDE SEQUENCE [LARGE SCALE GENOMIC DNA]</scope>
    <source>
        <strain evidence="1 2">114</strain>
    </source>
</reference>
<accession>A0A0N7GXH4</accession>
<name>A0A0N7GXH4_9GAMM</name>
<evidence type="ECO:0000313" key="1">
    <source>
        <dbReference type="EMBL" id="ALH94723.1"/>
    </source>
</evidence>
<evidence type="ECO:0000313" key="2">
    <source>
        <dbReference type="Proteomes" id="UP000064939"/>
    </source>
</evidence>